<name>A0A315UQW2_GAMAF</name>
<organism evidence="2 3">
    <name type="scientific">Gambusia affinis</name>
    <name type="common">Western mosquitofish</name>
    <name type="synonym">Heterandria affinis</name>
    <dbReference type="NCBI Taxonomy" id="33528"/>
    <lineage>
        <taxon>Eukaryota</taxon>
        <taxon>Metazoa</taxon>
        <taxon>Chordata</taxon>
        <taxon>Craniata</taxon>
        <taxon>Vertebrata</taxon>
        <taxon>Euteleostomi</taxon>
        <taxon>Actinopterygii</taxon>
        <taxon>Neopterygii</taxon>
        <taxon>Teleostei</taxon>
        <taxon>Neoteleostei</taxon>
        <taxon>Acanthomorphata</taxon>
        <taxon>Ovalentaria</taxon>
        <taxon>Atherinomorphae</taxon>
        <taxon>Cyprinodontiformes</taxon>
        <taxon>Poeciliidae</taxon>
        <taxon>Poeciliinae</taxon>
        <taxon>Gambusia</taxon>
    </lineage>
</organism>
<evidence type="ECO:0000313" key="2">
    <source>
        <dbReference type="EMBL" id="PWA13891.1"/>
    </source>
</evidence>
<dbReference type="AlphaFoldDB" id="A0A315UQW2"/>
<evidence type="ECO:0000259" key="1">
    <source>
        <dbReference type="Pfam" id="PF13843"/>
    </source>
</evidence>
<proteinExistence type="predicted"/>
<dbReference type="Pfam" id="PF13843">
    <property type="entry name" value="DDE_Tnp_1_7"/>
    <property type="match status" value="1"/>
</dbReference>
<dbReference type="EMBL" id="NHOQ01002912">
    <property type="protein sequence ID" value="PWA13891.1"/>
    <property type="molecule type" value="Genomic_DNA"/>
</dbReference>
<dbReference type="PANTHER" id="PTHR47272">
    <property type="entry name" value="DDE_TNP_1_7 DOMAIN-CONTAINING PROTEIN"/>
    <property type="match status" value="1"/>
</dbReference>
<comment type="caution">
    <text evidence="2">The sequence shown here is derived from an EMBL/GenBank/DDBJ whole genome shotgun (WGS) entry which is preliminary data.</text>
</comment>
<feature type="domain" description="PiggyBac transposable element-derived protein" evidence="1">
    <location>
        <begin position="15"/>
        <end position="92"/>
    </location>
</feature>
<dbReference type="InterPro" id="IPR029526">
    <property type="entry name" value="PGBD"/>
</dbReference>
<keyword evidence="3" id="KW-1185">Reference proteome</keyword>
<dbReference type="PANTHER" id="PTHR47272:SF1">
    <property type="entry name" value="PIGGYBAC TRANSPOSABLE ELEMENT-DERIVED PROTEIN 3-LIKE"/>
    <property type="match status" value="1"/>
</dbReference>
<sequence>MFIFLGVNMVMGEDGLRLGIIAEVISINKYEQILSYLHFVDNYTFQPENTDRLFKIAPVLSILQKAVLVAANLEEFQSIDEEIIPFKGQLSEMYKDSAIRGPSSDLGMATDVVMRLCDDIKNKNH</sequence>
<accession>A0A315UQW2</accession>
<evidence type="ECO:0000313" key="3">
    <source>
        <dbReference type="Proteomes" id="UP000250572"/>
    </source>
</evidence>
<dbReference type="Proteomes" id="UP000250572">
    <property type="component" value="Unassembled WGS sequence"/>
</dbReference>
<gene>
    <name evidence="2" type="ORF">CCH79_00021125</name>
</gene>
<protein>
    <recommendedName>
        <fullName evidence="1">PiggyBac transposable element-derived protein domain-containing protein</fullName>
    </recommendedName>
</protein>
<reference evidence="2 3" key="1">
    <citation type="journal article" date="2018" name="G3 (Bethesda)">
        <title>A High-Quality Reference Genome for the Invasive Mosquitofish Gambusia affinis Using a Chicago Library.</title>
        <authorList>
            <person name="Hoffberg S.L."/>
            <person name="Troendle N.J."/>
            <person name="Glenn T.C."/>
            <person name="Mahmud O."/>
            <person name="Louha S."/>
            <person name="Chalopin D."/>
            <person name="Bennetzen J.L."/>
            <person name="Mauricio R."/>
        </authorList>
    </citation>
    <scope>NUCLEOTIDE SEQUENCE [LARGE SCALE GENOMIC DNA]</scope>
    <source>
        <strain evidence="2">NE01/NJP1002.9</strain>
        <tissue evidence="2">Muscle</tissue>
    </source>
</reference>